<evidence type="ECO:0000256" key="1">
    <source>
        <dbReference type="SAM" id="MobiDB-lite"/>
    </source>
</evidence>
<dbReference type="AlphaFoldDB" id="A0A2P0QJV7"/>
<feature type="region of interest" description="Disordered" evidence="1">
    <location>
        <begin position="29"/>
        <end position="59"/>
    </location>
</feature>
<proteinExistence type="predicted"/>
<dbReference type="EMBL" id="KX388536">
    <property type="protein sequence ID" value="ARU12561.1"/>
    <property type="molecule type" value="Genomic_DNA"/>
</dbReference>
<gene>
    <name evidence="2" type="ORF">AgrTiChry5_151</name>
</gene>
<sequence length="59" mass="6339">MIPDVCLTPSYKAIVAGCTGTVSIRNVCPGRARPEAPQDDIDHPRQRAARDAAYLGTKD</sequence>
<accession>A0A2P0QJV7</accession>
<keyword evidence="2" id="KW-0614">Plasmid</keyword>
<geneLocation type="plasmid" evidence="2">
    <name>pTiChry5</name>
</geneLocation>
<feature type="compositionally biased region" description="Basic and acidic residues" evidence="1">
    <location>
        <begin position="32"/>
        <end position="50"/>
    </location>
</feature>
<organism evidence="2">
    <name type="scientific">Agrobacterium tumefaciens</name>
    <dbReference type="NCBI Taxonomy" id="358"/>
    <lineage>
        <taxon>Bacteria</taxon>
        <taxon>Pseudomonadati</taxon>
        <taxon>Pseudomonadota</taxon>
        <taxon>Alphaproteobacteria</taxon>
        <taxon>Hyphomicrobiales</taxon>
        <taxon>Rhizobiaceae</taxon>
        <taxon>Rhizobium/Agrobacterium group</taxon>
        <taxon>Agrobacterium</taxon>
        <taxon>Agrobacterium tumefaciens complex</taxon>
    </lineage>
</organism>
<reference evidence="2" key="1">
    <citation type="journal article" date="2018" name="Plasmid">
        <title>Complete sequence of the tumor-inducing plasmid pTiChry5 from the hypervirulent Agrobacterium tumefaciens strain Chry5.</title>
        <authorList>
            <person name="Shao S."/>
            <person name="Zhang X."/>
            <person name="van Heusden G.P.H."/>
            <person name="Hooykaas P.J."/>
        </authorList>
    </citation>
    <scope>NUCLEOTIDE SEQUENCE</scope>
    <source>
        <strain evidence="2">Chry5</strain>
        <plasmid evidence="2">pTiChry5</plasmid>
    </source>
</reference>
<name>A0A2P0QJV7_AGRTU</name>
<protein>
    <submittedName>
        <fullName evidence="2">Uncharacterized protein</fullName>
    </submittedName>
</protein>
<evidence type="ECO:0000313" key="2">
    <source>
        <dbReference type="EMBL" id="ARU12561.1"/>
    </source>
</evidence>